<evidence type="ECO:0000313" key="11">
    <source>
        <dbReference type="Ensembl" id="ENSSPUP00000023813.1"/>
    </source>
</evidence>
<evidence type="ECO:0000256" key="6">
    <source>
        <dbReference type="ARBA" id="ARBA00022692"/>
    </source>
</evidence>
<dbReference type="AlphaFoldDB" id="A0A8D0HQD2"/>
<comment type="subcellular location">
    <subcellularLocation>
        <location evidence="1">Cell junction</location>
        <location evidence="1">Tight junction</location>
    </subcellularLocation>
    <subcellularLocation>
        <location evidence="2">Cell membrane</location>
        <topology evidence="2">Multi-pass membrane protein</topology>
    </subcellularLocation>
</comment>
<keyword evidence="12" id="KW-1185">Reference proteome</keyword>
<keyword evidence="5" id="KW-1003">Cell membrane</keyword>
<dbReference type="GO" id="GO:0005923">
    <property type="term" value="C:bicellular tight junction"/>
    <property type="evidence" value="ECO:0007669"/>
    <property type="project" value="UniProtKB-SubCell"/>
</dbReference>
<dbReference type="InterPro" id="IPR004031">
    <property type="entry name" value="PMP22/EMP/MP20/Claudin"/>
</dbReference>
<evidence type="ECO:0000256" key="4">
    <source>
        <dbReference type="ARBA" id="ARBA00022427"/>
    </source>
</evidence>
<dbReference type="Pfam" id="PF00822">
    <property type="entry name" value="PMP22_Claudin"/>
    <property type="match status" value="1"/>
</dbReference>
<evidence type="ECO:0000256" key="10">
    <source>
        <dbReference type="SAM" id="Phobius"/>
    </source>
</evidence>
<dbReference type="GO" id="GO:0016328">
    <property type="term" value="C:lateral plasma membrane"/>
    <property type="evidence" value="ECO:0007669"/>
    <property type="project" value="Ensembl"/>
</dbReference>
<evidence type="ECO:0000313" key="12">
    <source>
        <dbReference type="Proteomes" id="UP000694392"/>
    </source>
</evidence>
<evidence type="ECO:0000256" key="8">
    <source>
        <dbReference type="ARBA" id="ARBA00022989"/>
    </source>
</evidence>
<accession>A0A8D0HQD2</accession>
<dbReference type="Proteomes" id="UP000694392">
    <property type="component" value="Unplaced"/>
</dbReference>
<dbReference type="Ensembl" id="ENSSPUT00000025406.1">
    <property type="protein sequence ID" value="ENSSPUP00000023813.1"/>
    <property type="gene ID" value="ENSSPUG00000018265.1"/>
</dbReference>
<dbReference type="OMA" id="YGNNIAQ"/>
<organism evidence="11 12">
    <name type="scientific">Sphenodon punctatus</name>
    <name type="common">Tuatara</name>
    <name type="synonym">Hatteria punctata</name>
    <dbReference type="NCBI Taxonomy" id="8508"/>
    <lineage>
        <taxon>Eukaryota</taxon>
        <taxon>Metazoa</taxon>
        <taxon>Chordata</taxon>
        <taxon>Craniata</taxon>
        <taxon>Vertebrata</taxon>
        <taxon>Euteleostomi</taxon>
        <taxon>Lepidosauria</taxon>
        <taxon>Sphenodontia</taxon>
        <taxon>Sphenodontidae</taxon>
        <taxon>Sphenodon</taxon>
    </lineage>
</organism>
<dbReference type="PANTHER" id="PTHR12002">
    <property type="entry name" value="CLAUDIN"/>
    <property type="match status" value="1"/>
</dbReference>
<dbReference type="GO" id="GO:0016327">
    <property type="term" value="C:apicolateral plasma membrane"/>
    <property type="evidence" value="ECO:0007669"/>
    <property type="project" value="Ensembl"/>
</dbReference>
<reference evidence="11" key="1">
    <citation type="submission" date="2025-08" db="UniProtKB">
        <authorList>
            <consortium name="Ensembl"/>
        </authorList>
    </citation>
    <scope>IDENTIFICATION</scope>
</reference>
<sequence length="90" mass="9648">MDFFFSPGLASLISCSWYGHKIIQDFYNPLVPMNSKYEFGSAIFIGWAGAALVLLGGGLLSCSCPGKTGYGRQYPAGKAVSKPPSSKEYV</sequence>
<keyword evidence="6 10" id="KW-0812">Transmembrane</keyword>
<evidence type="ECO:0000256" key="7">
    <source>
        <dbReference type="ARBA" id="ARBA00022949"/>
    </source>
</evidence>
<keyword evidence="4" id="KW-0796">Tight junction</keyword>
<dbReference type="GO" id="GO:0016323">
    <property type="term" value="C:basolateral plasma membrane"/>
    <property type="evidence" value="ECO:0007669"/>
    <property type="project" value="Ensembl"/>
</dbReference>
<dbReference type="GeneTree" id="ENSGT00940000160672"/>
<protein>
    <submittedName>
        <fullName evidence="11">Claudin 7</fullName>
    </submittedName>
</protein>
<proteinExistence type="inferred from homology"/>
<name>A0A8D0HQD2_SPHPU</name>
<gene>
    <name evidence="11" type="primary">CLDN7</name>
</gene>
<evidence type="ECO:0000256" key="2">
    <source>
        <dbReference type="ARBA" id="ARBA00004651"/>
    </source>
</evidence>
<dbReference type="InterPro" id="IPR006187">
    <property type="entry name" value="Claudin"/>
</dbReference>
<reference evidence="11" key="2">
    <citation type="submission" date="2025-09" db="UniProtKB">
        <authorList>
            <consortium name="Ensembl"/>
        </authorList>
    </citation>
    <scope>IDENTIFICATION</scope>
</reference>
<evidence type="ECO:0000256" key="5">
    <source>
        <dbReference type="ARBA" id="ARBA00022475"/>
    </source>
</evidence>
<dbReference type="Gene3D" id="1.20.140.150">
    <property type="match status" value="1"/>
</dbReference>
<evidence type="ECO:0000256" key="9">
    <source>
        <dbReference type="ARBA" id="ARBA00023136"/>
    </source>
</evidence>
<dbReference type="GO" id="GO:0005198">
    <property type="term" value="F:structural molecule activity"/>
    <property type="evidence" value="ECO:0007669"/>
    <property type="project" value="InterPro"/>
</dbReference>
<keyword evidence="8 10" id="KW-1133">Transmembrane helix</keyword>
<evidence type="ECO:0000256" key="1">
    <source>
        <dbReference type="ARBA" id="ARBA00004435"/>
    </source>
</evidence>
<keyword evidence="9 10" id="KW-0472">Membrane</keyword>
<comment type="similarity">
    <text evidence="3">Belongs to the claudin family.</text>
</comment>
<keyword evidence="7" id="KW-0965">Cell junction</keyword>
<feature type="transmembrane region" description="Helical" evidence="10">
    <location>
        <begin position="39"/>
        <end position="62"/>
    </location>
</feature>
<evidence type="ECO:0000256" key="3">
    <source>
        <dbReference type="ARBA" id="ARBA00008295"/>
    </source>
</evidence>